<dbReference type="eggNOG" id="arCOG00039">
    <property type="taxonomic scope" value="Archaea"/>
</dbReference>
<dbReference type="PATRIC" id="fig|1198449.6.peg.935"/>
<feature type="binding site" evidence="11">
    <location>
        <position position="226"/>
    </location>
    <ligand>
        <name>Zn(2+)</name>
        <dbReference type="ChEBI" id="CHEBI:29105"/>
    </ligand>
</feature>
<evidence type="ECO:0000256" key="5">
    <source>
        <dbReference type="ARBA" id="ARBA00022833"/>
    </source>
</evidence>
<dbReference type="PANTHER" id="PTHR42914:SF1">
    <property type="entry name" value="7-CYANO-7-DEAZAGUANINE SYNTHASE"/>
    <property type="match status" value="1"/>
</dbReference>
<dbReference type="GO" id="GO:0016879">
    <property type="term" value="F:ligase activity, forming carbon-nitrogen bonds"/>
    <property type="evidence" value="ECO:0007669"/>
    <property type="project" value="UniProtKB-UniRule"/>
</dbReference>
<comment type="function">
    <text evidence="7 11">Catalyzes the ATP-dependent conversion of 7-carboxy-7-deazaguanine (CDG) to 7-cyano-7-deazaguanine (preQ(0)).</text>
</comment>
<evidence type="ECO:0000256" key="9">
    <source>
        <dbReference type="ARBA" id="ARBA00039149"/>
    </source>
</evidence>
<evidence type="ECO:0000313" key="13">
    <source>
        <dbReference type="Proteomes" id="UP000016887"/>
    </source>
</evidence>
<proteinExistence type="inferred from homology"/>
<protein>
    <recommendedName>
        <fullName evidence="9 11">7-cyano-7-deazaguanine synthase</fullName>
        <ecNumber evidence="9 11">6.3.4.20</ecNumber>
    </recommendedName>
    <alternativeName>
        <fullName evidence="11">7-cyano-7-carbaguanine synthase</fullName>
    </alternativeName>
    <alternativeName>
        <fullName evidence="11">Archaeosine biosynthesis protein QueC</fullName>
    </alternativeName>
    <alternativeName>
        <fullName evidence="11">PreQ(0) synthase</fullName>
    </alternativeName>
</protein>
<comment type="pathway">
    <text evidence="1 11">Purine metabolism; 7-cyano-7-deazaguanine biosynthesis.</text>
</comment>
<keyword evidence="4 11" id="KW-0547">Nucleotide-binding</keyword>
<dbReference type="Gene3D" id="3.40.50.620">
    <property type="entry name" value="HUPs"/>
    <property type="match status" value="1"/>
</dbReference>
<feature type="binding site" evidence="11">
    <location>
        <position position="223"/>
    </location>
    <ligand>
        <name>Zn(2+)</name>
        <dbReference type="ChEBI" id="CHEBI:29105"/>
    </ligand>
</feature>
<dbReference type="OrthoDB" id="6532at2157"/>
<dbReference type="EMBL" id="AP012489">
    <property type="protein sequence ID" value="BAN90395.1"/>
    <property type="molecule type" value="Genomic_DNA"/>
</dbReference>
<sequence length="269" mass="30724">MTGCRAVSIVSGGPDSFTYTLLWLSRGCSVHALSFNYGQKATREVHTAKKLLEEADELARKRGWGRVLEHRLVDISFMKSLWRGTQLTDEEVEVEADYTPSVVVPIRNVVMLSIAAAYAYSILEEEDVERVVVTYGAHRGDIRPRPDTGEPLYPDCSPECIESLQTAFRLCHFRGMRRLEVWSPSREGLGKPDLLRWAYNNVGSLIYETWSCYLNGRYHCGRCESCINRHRAFKEAGIPDCTRYENPPGPEEEFEARGDYYVHRSCREA</sequence>
<dbReference type="HAMAP" id="MF_01633">
    <property type="entry name" value="QueC"/>
    <property type="match status" value="1"/>
</dbReference>
<dbReference type="EC" id="6.3.4.20" evidence="9 11"/>
<dbReference type="Pfam" id="PF06508">
    <property type="entry name" value="QueC"/>
    <property type="match status" value="1"/>
</dbReference>
<dbReference type="GeneID" id="17111029"/>
<keyword evidence="2 11" id="KW-0436">Ligase</keyword>
<dbReference type="GO" id="GO:0008270">
    <property type="term" value="F:zinc ion binding"/>
    <property type="evidence" value="ECO:0007669"/>
    <property type="project" value="UniProtKB-UniRule"/>
</dbReference>
<feature type="binding site" evidence="11">
    <location>
        <position position="212"/>
    </location>
    <ligand>
        <name>Zn(2+)</name>
        <dbReference type="ChEBI" id="CHEBI:29105"/>
    </ligand>
</feature>
<dbReference type="PIRSF" id="PIRSF006293">
    <property type="entry name" value="ExsB"/>
    <property type="match status" value="1"/>
</dbReference>
<evidence type="ECO:0000256" key="11">
    <source>
        <dbReference type="HAMAP-Rule" id="MF_01633"/>
    </source>
</evidence>
<dbReference type="RefSeq" id="WP_022541668.1">
    <property type="nucleotide sequence ID" value="NC_022521.1"/>
</dbReference>
<dbReference type="KEGG" id="acj:ACAM_0926"/>
<keyword evidence="13" id="KW-1185">Reference proteome</keyword>
<dbReference type="Proteomes" id="UP000016887">
    <property type="component" value="Chromosome"/>
</dbReference>
<comment type="catalytic activity">
    <reaction evidence="10 11">
        <text>7-carboxy-7-carbaguanine + NH4(+) + 2 ATP = 7-cyano-7-carbaguanine + 2 AMP + 2 diphosphate + 2 H(+)</text>
        <dbReference type="Rhea" id="RHEA:27982"/>
        <dbReference type="ChEBI" id="CHEBI:15378"/>
        <dbReference type="ChEBI" id="CHEBI:28938"/>
        <dbReference type="ChEBI" id="CHEBI:30616"/>
        <dbReference type="ChEBI" id="CHEBI:33019"/>
        <dbReference type="ChEBI" id="CHEBI:45075"/>
        <dbReference type="ChEBI" id="CHEBI:61036"/>
        <dbReference type="ChEBI" id="CHEBI:456215"/>
        <dbReference type="EC" id="6.3.4.20"/>
    </reaction>
</comment>
<name>U3TED1_9CREN</name>
<dbReference type="SUPFAM" id="SSF52402">
    <property type="entry name" value="Adenine nucleotide alpha hydrolases-like"/>
    <property type="match status" value="1"/>
</dbReference>
<dbReference type="UniPathway" id="UPA00391"/>
<dbReference type="GO" id="GO:0005524">
    <property type="term" value="F:ATP binding"/>
    <property type="evidence" value="ECO:0007669"/>
    <property type="project" value="UniProtKB-UniRule"/>
</dbReference>
<dbReference type="InterPro" id="IPR018317">
    <property type="entry name" value="QueC"/>
</dbReference>
<dbReference type="AlphaFoldDB" id="U3TED1"/>
<comment type="similarity">
    <text evidence="8 11">Belongs to the QueC family.</text>
</comment>
<dbReference type="InterPro" id="IPR014729">
    <property type="entry name" value="Rossmann-like_a/b/a_fold"/>
</dbReference>
<gene>
    <name evidence="11" type="primary">queC</name>
    <name evidence="12" type="ORF">ACAM_0926</name>
</gene>
<evidence type="ECO:0000256" key="2">
    <source>
        <dbReference type="ARBA" id="ARBA00022598"/>
    </source>
</evidence>
<evidence type="ECO:0000256" key="7">
    <source>
        <dbReference type="ARBA" id="ARBA00037768"/>
    </source>
</evidence>
<evidence type="ECO:0000256" key="10">
    <source>
        <dbReference type="ARBA" id="ARBA00047890"/>
    </source>
</evidence>
<dbReference type="PANTHER" id="PTHR42914">
    <property type="entry name" value="7-CYANO-7-DEAZAGUANINE SYNTHASE"/>
    <property type="match status" value="1"/>
</dbReference>
<evidence type="ECO:0000313" key="12">
    <source>
        <dbReference type="EMBL" id="BAN90395.1"/>
    </source>
</evidence>
<evidence type="ECO:0000256" key="4">
    <source>
        <dbReference type="ARBA" id="ARBA00022741"/>
    </source>
</evidence>
<reference evidence="12 13" key="1">
    <citation type="journal article" date="2013" name="Appl. Environ. Microbiol.">
        <title>Variation of the Virus-Related Elements within Syntenic Genomes of the Hyperthermophilic Archaeon Aeropyrum.</title>
        <authorList>
            <person name="Daifuku T."/>
            <person name="Yoshida T."/>
            <person name="Kitamura T."/>
            <person name="Kawaichi S."/>
            <person name="Inoue T."/>
            <person name="Nomura K."/>
            <person name="Yoshida Y."/>
            <person name="Kuno S."/>
            <person name="Sako Y."/>
        </authorList>
    </citation>
    <scope>NUCLEOTIDE SEQUENCE [LARGE SCALE GENOMIC DNA]</scope>
    <source>
        <strain evidence="12 13">SY1</strain>
    </source>
</reference>
<keyword evidence="6 11" id="KW-0067">ATP-binding</keyword>
<organism evidence="12 13">
    <name type="scientific">Aeropyrum camini SY1 = JCM 12091</name>
    <dbReference type="NCBI Taxonomy" id="1198449"/>
    <lineage>
        <taxon>Archaea</taxon>
        <taxon>Thermoproteota</taxon>
        <taxon>Thermoprotei</taxon>
        <taxon>Desulfurococcales</taxon>
        <taxon>Desulfurococcaceae</taxon>
        <taxon>Aeropyrum</taxon>
    </lineage>
</organism>
<comment type="cofactor">
    <cofactor evidence="11">
        <name>Zn(2+)</name>
        <dbReference type="ChEBI" id="CHEBI:29105"/>
    </cofactor>
    <text evidence="11">Binds 1 zinc ion per subunit.</text>
</comment>
<dbReference type="CDD" id="cd01995">
    <property type="entry name" value="QueC-like"/>
    <property type="match status" value="1"/>
</dbReference>
<evidence type="ECO:0000256" key="8">
    <source>
        <dbReference type="ARBA" id="ARBA00037993"/>
    </source>
</evidence>
<accession>U3TED1</accession>
<feature type="binding site" evidence="11">
    <location>
        <position position="220"/>
    </location>
    <ligand>
        <name>Zn(2+)</name>
        <dbReference type="ChEBI" id="CHEBI:29105"/>
    </ligand>
</feature>
<dbReference type="STRING" id="1198449.ACAM_0926"/>
<evidence type="ECO:0000256" key="6">
    <source>
        <dbReference type="ARBA" id="ARBA00022840"/>
    </source>
</evidence>
<evidence type="ECO:0000256" key="3">
    <source>
        <dbReference type="ARBA" id="ARBA00022723"/>
    </source>
</evidence>
<feature type="binding site" evidence="11">
    <location>
        <begin position="10"/>
        <end position="20"/>
    </location>
    <ligand>
        <name>ATP</name>
        <dbReference type="ChEBI" id="CHEBI:30616"/>
    </ligand>
</feature>
<keyword evidence="3 11" id="KW-0479">Metal-binding</keyword>
<evidence type="ECO:0000256" key="1">
    <source>
        <dbReference type="ARBA" id="ARBA00005061"/>
    </source>
</evidence>
<keyword evidence="5 11" id="KW-0862">Zinc</keyword>